<evidence type="ECO:0000313" key="5">
    <source>
        <dbReference type="Proteomes" id="UP000184069"/>
    </source>
</evidence>
<dbReference type="RefSeq" id="WP_066696386.1">
    <property type="nucleotide sequence ID" value="NZ_FRBM01000001.1"/>
</dbReference>
<organism evidence="3 5">
    <name type="scientific">Chryseobacterium contaminans</name>
    <dbReference type="NCBI Taxonomy" id="1423959"/>
    <lineage>
        <taxon>Bacteria</taxon>
        <taxon>Pseudomonadati</taxon>
        <taxon>Bacteroidota</taxon>
        <taxon>Flavobacteriia</taxon>
        <taxon>Flavobacteriales</taxon>
        <taxon>Weeksellaceae</taxon>
        <taxon>Chryseobacterium group</taxon>
        <taxon>Chryseobacterium</taxon>
    </lineage>
</organism>
<dbReference type="Gene3D" id="3.40.50.150">
    <property type="entry name" value="Vaccinia Virus protein VP39"/>
    <property type="match status" value="1"/>
</dbReference>
<dbReference type="NCBIfam" id="TIGR01444">
    <property type="entry name" value="fkbM_fam"/>
    <property type="match status" value="1"/>
</dbReference>
<feature type="domain" description="Methyltransferase FkbM" evidence="1">
    <location>
        <begin position="104"/>
        <end position="239"/>
    </location>
</feature>
<reference evidence="2 4" key="1">
    <citation type="submission" date="2016-07" db="EMBL/GenBank/DDBJ databases">
        <authorList>
            <person name="Jeong J.-J."/>
            <person name="Kim D.W."/>
            <person name="Sang M.K."/>
            <person name="Choi I.-G."/>
            <person name="Kim K.D."/>
        </authorList>
    </citation>
    <scope>NUCLEOTIDE SEQUENCE [LARGE SCALE GENOMIC DNA]</scope>
    <source>
        <strain evidence="2 4">C-26</strain>
    </source>
</reference>
<sequence>MLISRLGTILSKLIFCFKINSSFSQTFLFIKNSKKYSSKFKKNIFLGKENNDIVTYNFILSQKNVPVHIRTYSGDFDIFYEVFWKKTYHIPTDLFLSDPQIIMDLGANVGLTSVFFALQYPKAKIYALEAEAENYESLKKNVSFSNNIISEHAAIDTKDGVVFLSSPDLSYNFKISDQIEENSNSVKAYSMQTYMNGLEIDHIDLLKIDIEGLEQLLLKNNNTWLKNVDNIIIELHDPYTIDQLRNDLLPFKFKVFAPDSFKGLKMIYATKNNI</sequence>
<dbReference type="InterPro" id="IPR052514">
    <property type="entry name" value="SAM-dependent_MTase"/>
</dbReference>
<dbReference type="InterPro" id="IPR006342">
    <property type="entry name" value="FkbM_mtfrase"/>
</dbReference>
<dbReference type="SUPFAM" id="SSF53335">
    <property type="entry name" value="S-adenosyl-L-methionine-dependent methyltransferases"/>
    <property type="match status" value="1"/>
</dbReference>
<proteinExistence type="predicted"/>
<dbReference type="EMBL" id="FRBM01000001">
    <property type="protein sequence ID" value="SHK91032.1"/>
    <property type="molecule type" value="Genomic_DNA"/>
</dbReference>
<dbReference type="PANTHER" id="PTHR34203">
    <property type="entry name" value="METHYLTRANSFERASE, FKBM FAMILY PROTEIN"/>
    <property type="match status" value="1"/>
</dbReference>
<evidence type="ECO:0000313" key="4">
    <source>
        <dbReference type="Proteomes" id="UP000093508"/>
    </source>
</evidence>
<dbReference type="OrthoDB" id="9812600at2"/>
<keyword evidence="3" id="KW-0808">Transferase</keyword>
<dbReference type="InterPro" id="IPR029063">
    <property type="entry name" value="SAM-dependent_MTases_sf"/>
</dbReference>
<dbReference type="AlphaFoldDB" id="A0A1M6WB76"/>
<keyword evidence="3" id="KW-0489">Methyltransferase</keyword>
<dbReference type="GO" id="GO:0008168">
    <property type="term" value="F:methyltransferase activity"/>
    <property type="evidence" value="ECO:0007669"/>
    <property type="project" value="UniProtKB-KW"/>
</dbReference>
<accession>A0A1M6WB76</accession>
<evidence type="ECO:0000259" key="1">
    <source>
        <dbReference type="Pfam" id="PF05050"/>
    </source>
</evidence>
<protein>
    <submittedName>
        <fullName evidence="3">Methyltransferase, FkbM family</fullName>
    </submittedName>
</protein>
<evidence type="ECO:0000313" key="2">
    <source>
        <dbReference type="EMBL" id="OCA78247.1"/>
    </source>
</evidence>
<dbReference type="Pfam" id="PF05050">
    <property type="entry name" value="Methyltransf_21"/>
    <property type="match status" value="1"/>
</dbReference>
<gene>
    <name evidence="2" type="ORF">BBH99_09070</name>
    <name evidence="3" type="ORF">SAMN05444407_101564</name>
</gene>
<name>A0A1M6WB76_9FLAO</name>
<dbReference type="EMBL" id="MAYF01000257">
    <property type="protein sequence ID" value="OCA78247.1"/>
    <property type="molecule type" value="Genomic_DNA"/>
</dbReference>
<dbReference type="Proteomes" id="UP000093508">
    <property type="component" value="Unassembled WGS sequence"/>
</dbReference>
<dbReference type="STRING" id="1423959.SAMN05444407_101564"/>
<reference evidence="3 5" key="2">
    <citation type="submission" date="2016-11" db="EMBL/GenBank/DDBJ databases">
        <authorList>
            <person name="Jaros S."/>
            <person name="Januszkiewicz K."/>
            <person name="Wedrychowicz H."/>
        </authorList>
    </citation>
    <scope>NUCLEOTIDE SEQUENCE [LARGE SCALE GENOMIC DNA]</scope>
    <source>
        <strain evidence="3 5">DSM 27621</strain>
    </source>
</reference>
<dbReference type="GO" id="GO:0032259">
    <property type="term" value="P:methylation"/>
    <property type="evidence" value="ECO:0007669"/>
    <property type="project" value="UniProtKB-KW"/>
</dbReference>
<dbReference type="Proteomes" id="UP000184069">
    <property type="component" value="Unassembled WGS sequence"/>
</dbReference>
<dbReference type="PANTHER" id="PTHR34203:SF15">
    <property type="entry name" value="SLL1173 PROTEIN"/>
    <property type="match status" value="1"/>
</dbReference>
<keyword evidence="4" id="KW-1185">Reference proteome</keyword>
<evidence type="ECO:0000313" key="3">
    <source>
        <dbReference type="EMBL" id="SHK91032.1"/>
    </source>
</evidence>